<accession>A0A0D2D2D9</accession>
<dbReference type="PANTHER" id="PTHR12570:SF65">
    <property type="entry name" value="MAGNESIUM TRANSPORTER NIPA9-RELATED"/>
    <property type="match status" value="1"/>
</dbReference>
<dbReference type="SUPFAM" id="SSF103481">
    <property type="entry name" value="Multidrug resistance efflux transporter EmrE"/>
    <property type="match status" value="1"/>
</dbReference>
<dbReference type="Pfam" id="PF05653">
    <property type="entry name" value="Mg_trans_NIPA"/>
    <property type="match status" value="1"/>
</dbReference>
<feature type="compositionally biased region" description="Basic and acidic residues" evidence="5">
    <location>
        <begin position="85"/>
        <end position="97"/>
    </location>
</feature>
<dbReference type="InterPro" id="IPR008521">
    <property type="entry name" value="Mg_trans_NIPA"/>
</dbReference>
<evidence type="ECO:0000256" key="2">
    <source>
        <dbReference type="ARBA" id="ARBA00022692"/>
    </source>
</evidence>
<evidence type="ECO:0000313" key="8">
    <source>
        <dbReference type="Proteomes" id="UP000054266"/>
    </source>
</evidence>
<evidence type="ECO:0000256" key="4">
    <source>
        <dbReference type="ARBA" id="ARBA00023136"/>
    </source>
</evidence>
<feature type="region of interest" description="Disordered" evidence="5">
    <location>
        <begin position="453"/>
        <end position="579"/>
    </location>
</feature>
<dbReference type="InterPro" id="IPR037185">
    <property type="entry name" value="EmrE-like"/>
</dbReference>
<feature type="transmembrane region" description="Helical" evidence="6">
    <location>
        <begin position="319"/>
        <end position="339"/>
    </location>
</feature>
<dbReference type="HOGENOM" id="CLU_012349_2_1_1"/>
<name>A0A0D2D2D9_9EURO</name>
<dbReference type="PANTHER" id="PTHR12570">
    <property type="match status" value="1"/>
</dbReference>
<proteinExistence type="predicted"/>
<evidence type="ECO:0000256" key="6">
    <source>
        <dbReference type="SAM" id="Phobius"/>
    </source>
</evidence>
<feature type="transmembrane region" description="Helical" evidence="6">
    <location>
        <begin position="219"/>
        <end position="237"/>
    </location>
</feature>
<keyword evidence="8" id="KW-1185">Reference proteome</keyword>
<dbReference type="GO" id="GO:0015095">
    <property type="term" value="F:magnesium ion transmembrane transporter activity"/>
    <property type="evidence" value="ECO:0007669"/>
    <property type="project" value="InterPro"/>
</dbReference>
<dbReference type="EMBL" id="KN846957">
    <property type="protein sequence ID" value="KIW71641.1"/>
    <property type="molecule type" value="Genomic_DNA"/>
</dbReference>
<feature type="compositionally biased region" description="Polar residues" evidence="5">
    <location>
        <begin position="526"/>
        <end position="541"/>
    </location>
</feature>
<feature type="region of interest" description="Disordered" evidence="5">
    <location>
        <begin position="657"/>
        <end position="741"/>
    </location>
</feature>
<protein>
    <submittedName>
        <fullName evidence="7">Uncharacterized protein</fullName>
    </submittedName>
</protein>
<comment type="subcellular location">
    <subcellularLocation>
        <location evidence="1">Endoplasmic reticulum membrane</location>
        <topology evidence="1">Multi-pass membrane protein</topology>
    </subcellularLocation>
</comment>
<evidence type="ECO:0000313" key="7">
    <source>
        <dbReference type="EMBL" id="KIW71641.1"/>
    </source>
</evidence>
<feature type="transmembrane region" description="Helical" evidence="6">
    <location>
        <begin position="164"/>
        <end position="184"/>
    </location>
</feature>
<gene>
    <name evidence="7" type="ORF">PV04_03782</name>
</gene>
<reference evidence="7 8" key="1">
    <citation type="submission" date="2015-01" db="EMBL/GenBank/DDBJ databases">
        <title>The Genome Sequence of Capronia semiimmersa CBS27337.</title>
        <authorList>
            <consortium name="The Broad Institute Genomics Platform"/>
            <person name="Cuomo C."/>
            <person name="de Hoog S."/>
            <person name="Gorbushina A."/>
            <person name="Stielow B."/>
            <person name="Teixiera M."/>
            <person name="Abouelleil A."/>
            <person name="Chapman S.B."/>
            <person name="Priest M."/>
            <person name="Young S.K."/>
            <person name="Wortman J."/>
            <person name="Nusbaum C."/>
            <person name="Birren B."/>
        </authorList>
    </citation>
    <scope>NUCLEOTIDE SEQUENCE [LARGE SCALE GENOMIC DNA]</scope>
    <source>
        <strain evidence="7 8">CBS 27337</strain>
    </source>
</reference>
<feature type="compositionally biased region" description="Basic and acidic residues" evidence="5">
    <location>
        <begin position="724"/>
        <end position="741"/>
    </location>
</feature>
<evidence type="ECO:0000256" key="5">
    <source>
        <dbReference type="SAM" id="MobiDB-lite"/>
    </source>
</evidence>
<evidence type="ECO:0000256" key="1">
    <source>
        <dbReference type="ARBA" id="ARBA00004477"/>
    </source>
</evidence>
<organism evidence="7 8">
    <name type="scientific">Phialophora macrospora</name>
    <dbReference type="NCBI Taxonomy" id="1851006"/>
    <lineage>
        <taxon>Eukaryota</taxon>
        <taxon>Fungi</taxon>
        <taxon>Dikarya</taxon>
        <taxon>Ascomycota</taxon>
        <taxon>Pezizomycotina</taxon>
        <taxon>Eurotiomycetes</taxon>
        <taxon>Chaetothyriomycetidae</taxon>
        <taxon>Chaetothyriales</taxon>
        <taxon>Herpotrichiellaceae</taxon>
        <taxon>Phialophora</taxon>
    </lineage>
</organism>
<feature type="transmembrane region" description="Helical" evidence="6">
    <location>
        <begin position="257"/>
        <end position="274"/>
    </location>
</feature>
<dbReference type="AlphaFoldDB" id="A0A0D2D2D9"/>
<sequence>MHTLITGSLPDPLATVVLDNLLKKDEPQSPGGSIHQWSSLIGIITAIVGNLLISFALNTQRYAHILIDREYSQSRKSSANGHATPKRDDGYGTHQQEEIAQDGRTQNLEISGFQKIVDEEAGDPLHHASDGNLRPAFEPQKQVNNPEKDSDDDSGRASYLKSPYWWFGLVLMIIGEAGNFLAYGFAPASIVSPLGVVALISNCLIAPLMLKERFRRRDLCGVLVAIAGAVVVVLSARHTETKFGPDELWRTIKRWEFLLYVIITAIFVVGLMYIEPRYGRKTILVDLGLVALFGAYTALSTKGVSSLLSASLYKAFTFSIFYFLVLILVGSALMQIRYLNRALQNYDSTQVIPTQFVLFTLSVIIGSAVLYRDFEHTTGDQAVKFVIGCLLTFFGVYLITSHRHEIGDAEDDGGGEVESIRLLDEEAHDIDERTPLTRDPAQLAAAALGEQLTAYDRDEEQAGPVTPRRRSVLSSEVPSISVTPAESSDSLIRNPWLSSTEEVDAPPPRTPQHSELRQDATPFFTPATSNPLLRTSSSPADPQTPTKPPVSPRPPSPDHSARPTPDDPSPSPSFLPRSARGSISRLIPIPGPLLAPLSNSLSALVADSIMKGEGAPRSVRAAIRRTRSARHSTDDRRRTIAVTEDVDDDDPLAALQRHWAERNRSTESAQDLSRSRTHETVPSTVREDDEGDVGKDTGKRKTRLRALSESLSGIMGKGRRTRSHGKDRDDDQGHPDGRHQD</sequence>
<dbReference type="Proteomes" id="UP000054266">
    <property type="component" value="Unassembled WGS sequence"/>
</dbReference>
<evidence type="ECO:0000256" key="3">
    <source>
        <dbReference type="ARBA" id="ARBA00022989"/>
    </source>
</evidence>
<keyword evidence="2 6" id="KW-0812">Transmembrane</keyword>
<feature type="transmembrane region" description="Helical" evidence="6">
    <location>
        <begin position="382"/>
        <end position="400"/>
    </location>
</feature>
<keyword evidence="3 6" id="KW-1133">Transmembrane helix</keyword>
<feature type="compositionally biased region" description="Polar residues" evidence="5">
    <location>
        <begin position="472"/>
        <end position="500"/>
    </location>
</feature>
<feature type="transmembrane region" description="Helical" evidence="6">
    <location>
        <begin position="37"/>
        <end position="57"/>
    </location>
</feature>
<dbReference type="GO" id="GO:0016020">
    <property type="term" value="C:membrane"/>
    <property type="evidence" value="ECO:0007669"/>
    <property type="project" value="UniProtKB-SubCell"/>
</dbReference>
<feature type="region of interest" description="Disordered" evidence="5">
    <location>
        <begin position="73"/>
        <end position="104"/>
    </location>
</feature>
<feature type="region of interest" description="Disordered" evidence="5">
    <location>
        <begin position="124"/>
        <end position="155"/>
    </location>
</feature>
<keyword evidence="4 6" id="KW-0472">Membrane</keyword>
<feature type="transmembrane region" description="Helical" evidence="6">
    <location>
        <begin position="351"/>
        <end position="370"/>
    </location>
</feature>
<feature type="compositionally biased region" description="Pro residues" evidence="5">
    <location>
        <begin position="545"/>
        <end position="557"/>
    </location>
</feature>